<gene>
    <name evidence="2" type="ORF">DK869_07755</name>
</gene>
<dbReference type="AlphaFoldDB" id="A0A318MV68"/>
<keyword evidence="1" id="KW-0472">Membrane</keyword>
<feature type="transmembrane region" description="Helical" evidence="1">
    <location>
        <begin position="21"/>
        <end position="44"/>
    </location>
</feature>
<sequence length="138" mass="16068">MENRRHQKHRNHCPGEWWSSILLVMTGIYALAYFMAGNIFHYSFINGFRAILPAYIWEGSFILTGTLQFVSLMCGSFRWRGVASFLAASLFIWGMLNMLVYERHWHFGIVAWGTFALVNLYTLARILAGVIRDYEYSL</sequence>
<name>A0A318MV68_9PROT</name>
<keyword evidence="1" id="KW-1133">Transmembrane helix</keyword>
<reference evidence="2 3" key="1">
    <citation type="submission" date="2018-05" db="EMBL/GenBank/DDBJ databases">
        <title>Reference genomes for bee gut microbiota database.</title>
        <authorList>
            <person name="Ellegaard K.M."/>
        </authorList>
    </citation>
    <scope>NUCLEOTIDE SEQUENCE [LARGE SCALE GENOMIC DNA]</scope>
    <source>
        <strain evidence="2 3">ESL0284</strain>
    </source>
</reference>
<dbReference type="EMBL" id="QGLT01000004">
    <property type="protein sequence ID" value="PXY99823.1"/>
    <property type="molecule type" value="Genomic_DNA"/>
</dbReference>
<dbReference type="Proteomes" id="UP000247565">
    <property type="component" value="Unassembled WGS sequence"/>
</dbReference>
<evidence type="ECO:0000256" key="1">
    <source>
        <dbReference type="SAM" id="Phobius"/>
    </source>
</evidence>
<protein>
    <submittedName>
        <fullName evidence="2">Uncharacterized protein</fullName>
    </submittedName>
</protein>
<proteinExistence type="predicted"/>
<keyword evidence="1" id="KW-0812">Transmembrane</keyword>
<feature type="transmembrane region" description="Helical" evidence="1">
    <location>
        <begin position="82"/>
        <end position="101"/>
    </location>
</feature>
<organism evidence="2 3">
    <name type="scientific">Commensalibacter melissae</name>
    <dbReference type="NCBI Taxonomy" id="2070537"/>
    <lineage>
        <taxon>Bacteria</taxon>
        <taxon>Pseudomonadati</taxon>
        <taxon>Pseudomonadota</taxon>
        <taxon>Alphaproteobacteria</taxon>
        <taxon>Acetobacterales</taxon>
        <taxon>Acetobacteraceae</taxon>
    </lineage>
</organism>
<evidence type="ECO:0000313" key="2">
    <source>
        <dbReference type="EMBL" id="PXY99823.1"/>
    </source>
</evidence>
<accession>A0A318MV68</accession>
<feature type="transmembrane region" description="Helical" evidence="1">
    <location>
        <begin position="50"/>
        <end position="70"/>
    </location>
</feature>
<evidence type="ECO:0000313" key="3">
    <source>
        <dbReference type="Proteomes" id="UP000247565"/>
    </source>
</evidence>
<comment type="caution">
    <text evidence="2">The sequence shown here is derived from an EMBL/GenBank/DDBJ whole genome shotgun (WGS) entry which is preliminary data.</text>
</comment>
<keyword evidence="3" id="KW-1185">Reference proteome</keyword>
<feature type="transmembrane region" description="Helical" evidence="1">
    <location>
        <begin position="107"/>
        <end position="128"/>
    </location>
</feature>